<feature type="domain" description="Outer membrane protein beta-barrel" evidence="2">
    <location>
        <begin position="19"/>
        <end position="137"/>
    </location>
</feature>
<dbReference type="EMBL" id="FOMS01000014">
    <property type="protein sequence ID" value="SFE72672.1"/>
    <property type="molecule type" value="Genomic_DNA"/>
</dbReference>
<keyword evidence="4" id="KW-1185">Reference proteome</keyword>
<evidence type="ECO:0000256" key="1">
    <source>
        <dbReference type="ARBA" id="ARBA00022729"/>
    </source>
</evidence>
<dbReference type="Gene3D" id="2.40.160.20">
    <property type="match status" value="1"/>
</dbReference>
<evidence type="ECO:0000259" key="2">
    <source>
        <dbReference type="Pfam" id="PF13505"/>
    </source>
</evidence>
<dbReference type="Pfam" id="PF13505">
    <property type="entry name" value="OMP_b-brl"/>
    <property type="match status" value="1"/>
</dbReference>
<dbReference type="AlphaFoldDB" id="A0A1I2CWS8"/>
<reference evidence="3 4" key="1">
    <citation type="submission" date="2016-10" db="EMBL/GenBank/DDBJ databases">
        <authorList>
            <person name="Varghese N."/>
            <person name="Submissions S."/>
        </authorList>
    </citation>
    <scope>NUCLEOTIDE SEQUENCE [LARGE SCALE GENOMIC DNA]</scope>
    <source>
        <strain evidence="4">YIM D21,KCTC 23444,ACCC 10710</strain>
    </source>
</reference>
<dbReference type="Proteomes" id="UP000325289">
    <property type="component" value="Unassembled WGS sequence"/>
</dbReference>
<dbReference type="InterPro" id="IPR027385">
    <property type="entry name" value="Beta-barrel_OMP"/>
</dbReference>
<proteinExistence type="predicted"/>
<gene>
    <name evidence="3" type="ORF">SAMN04515678_114116</name>
</gene>
<accession>A0A1I2CWS8</accession>
<dbReference type="OrthoDB" id="268975at2"/>
<feature type="non-terminal residue" evidence="3">
    <location>
        <position position="1"/>
    </location>
</feature>
<keyword evidence="1" id="KW-0732">Signal</keyword>
<dbReference type="RefSeq" id="WP_149757952.1">
    <property type="nucleotide sequence ID" value="NZ_FOMS01000014.1"/>
</dbReference>
<dbReference type="SUPFAM" id="SSF56925">
    <property type="entry name" value="OMPA-like"/>
    <property type="match status" value="1"/>
</dbReference>
<protein>
    <submittedName>
        <fullName evidence="3">Outer membrane protein beta-barrel domain-containing protein</fullName>
    </submittedName>
</protein>
<organism evidence="3 4">
    <name type="scientific">Roseivivax sediminis</name>
    <dbReference type="NCBI Taxonomy" id="936889"/>
    <lineage>
        <taxon>Bacteria</taxon>
        <taxon>Pseudomonadati</taxon>
        <taxon>Pseudomonadota</taxon>
        <taxon>Alphaproteobacteria</taxon>
        <taxon>Rhodobacterales</taxon>
        <taxon>Roseobacteraceae</taxon>
        <taxon>Roseivivax</taxon>
    </lineage>
</organism>
<evidence type="ECO:0000313" key="3">
    <source>
        <dbReference type="EMBL" id="SFE72672.1"/>
    </source>
</evidence>
<name>A0A1I2CWS8_9RHOB</name>
<sequence length="139" mass="15025">VGYGMIESDAASADGEDPTAGGRIAFDYQFGTTVLGVGAQYVGVDSEQGVFRVGPRAGVAFGRNMVYGTAGYAEIYTDNPKVEDSSGYFLGVGAERFLNDRITVGFEFDYDKFEDFDDSIYDDLDATAYSASVSLNFRF</sequence>
<evidence type="ECO:0000313" key="4">
    <source>
        <dbReference type="Proteomes" id="UP000325289"/>
    </source>
</evidence>
<dbReference type="InterPro" id="IPR011250">
    <property type="entry name" value="OMP/PagP_B-barrel"/>
</dbReference>